<feature type="compositionally biased region" description="Low complexity" evidence="1">
    <location>
        <begin position="9"/>
        <end position="23"/>
    </location>
</feature>
<sequence length="63" mass="6366">MSRAFSPCPSTVTSPAAPISAAPATTNHQPLPAVIAVALASFVFTTSEFVPVGLLSDIGPSLR</sequence>
<feature type="non-terminal residue" evidence="3">
    <location>
        <position position="63"/>
    </location>
</feature>
<dbReference type="EMBL" id="LDJP01000114">
    <property type="protein sequence ID" value="KRG80340.1"/>
    <property type="molecule type" value="Genomic_DNA"/>
</dbReference>
<dbReference type="AlphaFoldDB" id="A0A0R0DQW7"/>
<dbReference type="Proteomes" id="UP000050940">
    <property type="component" value="Unassembled WGS sequence"/>
</dbReference>
<evidence type="ECO:0000256" key="2">
    <source>
        <dbReference type="SAM" id="Phobius"/>
    </source>
</evidence>
<evidence type="ECO:0000313" key="3">
    <source>
        <dbReference type="EMBL" id="KRG80340.1"/>
    </source>
</evidence>
<proteinExistence type="predicted"/>
<protein>
    <recommendedName>
        <fullName evidence="5">Major facilitator superfamily (MFS) profile domain-containing protein</fullName>
    </recommendedName>
</protein>
<evidence type="ECO:0000313" key="4">
    <source>
        <dbReference type="Proteomes" id="UP000050940"/>
    </source>
</evidence>
<accession>A0A0R0DQW7</accession>
<name>A0A0R0DQW7_9GAMM</name>
<keyword evidence="2" id="KW-0812">Transmembrane</keyword>
<keyword evidence="2" id="KW-0472">Membrane</keyword>
<feature type="region of interest" description="Disordered" evidence="1">
    <location>
        <begin position="1"/>
        <end position="23"/>
    </location>
</feature>
<evidence type="ECO:0000256" key="1">
    <source>
        <dbReference type="SAM" id="MobiDB-lite"/>
    </source>
</evidence>
<reference evidence="3 4" key="1">
    <citation type="submission" date="2015-05" db="EMBL/GenBank/DDBJ databases">
        <title>Genome sequencing and analysis of members of genus Stenotrophomonas.</title>
        <authorList>
            <person name="Patil P.P."/>
            <person name="Midha S."/>
            <person name="Patil P.B."/>
        </authorList>
    </citation>
    <scope>NUCLEOTIDE SEQUENCE [LARGE SCALE GENOMIC DNA]</scope>
    <source>
        <strain evidence="3 4">JCM 16244</strain>
    </source>
</reference>
<gene>
    <name evidence="3" type="ORF">ABB34_14630</name>
</gene>
<feature type="transmembrane region" description="Helical" evidence="2">
    <location>
        <begin position="31"/>
        <end position="55"/>
    </location>
</feature>
<keyword evidence="2" id="KW-1133">Transmembrane helix</keyword>
<comment type="caution">
    <text evidence="3">The sequence shown here is derived from an EMBL/GenBank/DDBJ whole genome shotgun (WGS) entry which is preliminary data.</text>
</comment>
<keyword evidence="4" id="KW-1185">Reference proteome</keyword>
<organism evidence="3 4">
    <name type="scientific">Stenotrophomonas daejeonensis</name>
    <dbReference type="NCBI Taxonomy" id="659018"/>
    <lineage>
        <taxon>Bacteria</taxon>
        <taxon>Pseudomonadati</taxon>
        <taxon>Pseudomonadota</taxon>
        <taxon>Gammaproteobacteria</taxon>
        <taxon>Lysobacterales</taxon>
        <taxon>Lysobacteraceae</taxon>
        <taxon>Stenotrophomonas</taxon>
    </lineage>
</organism>
<evidence type="ECO:0008006" key="5">
    <source>
        <dbReference type="Google" id="ProtNLM"/>
    </source>
</evidence>